<dbReference type="InterPro" id="IPR053007">
    <property type="entry name" value="CYP450_monoxygenase_sec-met"/>
</dbReference>
<keyword evidence="6" id="KW-0560">Oxidoreductase</keyword>
<evidence type="ECO:0000256" key="7">
    <source>
        <dbReference type="SAM" id="Phobius"/>
    </source>
</evidence>
<dbReference type="EMBL" id="BAAFSV010000003">
    <property type="protein sequence ID" value="GAB1316379.1"/>
    <property type="molecule type" value="Genomic_DNA"/>
</dbReference>
<feature type="transmembrane region" description="Helical" evidence="7">
    <location>
        <begin position="6"/>
        <end position="25"/>
    </location>
</feature>
<evidence type="ECO:0000256" key="3">
    <source>
        <dbReference type="ARBA" id="ARBA00022723"/>
    </source>
</evidence>
<keyword evidence="5 6" id="KW-0503">Monooxygenase</keyword>
<dbReference type="Pfam" id="PF00067">
    <property type="entry name" value="p450"/>
    <property type="match status" value="1"/>
</dbReference>
<dbReference type="InterPro" id="IPR001128">
    <property type="entry name" value="Cyt_P450"/>
</dbReference>
<keyword evidence="6" id="KW-0349">Heme</keyword>
<dbReference type="InterPro" id="IPR002403">
    <property type="entry name" value="Cyt_P450_E_grp-IV"/>
</dbReference>
<name>A0ABQ0GFD3_9PEZI</name>
<sequence length="532" mass="58548">MSSATNDHALLFAVLTGTITLVYLVTRKMFGHDPREPPLARQSVPFIGHMVGLARAKFNYYVDLSKQTDSPIFTMSLPGQKMYVVTKPELIQTIQKQHRVLAFPPIAAKFASTICGASSEAQAILAKNVNGDEGDFGLSMESYAAMRAALKPGHHLDDMNRVMIQEISKSLDLLQPTKTEGSRTIGMHAWLRDAITTATTRSVYGPMNPYDDKAIADSFWEFESCIMSILVGFLPSITARKAIAARDRVAMAFEAYYKAGGVEKASALAQKRYQAEIDHNLRLQDIARFEVGGSVAILVNTAPAAFWTLLLLHAHPGLLGDIRQEVDACIGTTTLSDGSTVKTIEITTLKENCPLLLSSYQEVLRHRSMGTSVREVTEDTFLDQWLLKKGAMLQMPSRVIHQDASLWGSNVADFNPRRFLAGEKKNRPGDVCFRAFGGGKTLCPGRHFATNEILAVVASFIARFDMEPVDGSWELPTTLNTNVASVVMEPDHDIQVRIKTRQGFENVKWAVSLAGSEKVFAMVTEDTGGEVE</sequence>
<organism evidence="8 9">
    <name type="scientific">Madurella fahalii</name>
    <dbReference type="NCBI Taxonomy" id="1157608"/>
    <lineage>
        <taxon>Eukaryota</taxon>
        <taxon>Fungi</taxon>
        <taxon>Dikarya</taxon>
        <taxon>Ascomycota</taxon>
        <taxon>Pezizomycotina</taxon>
        <taxon>Sordariomycetes</taxon>
        <taxon>Sordariomycetidae</taxon>
        <taxon>Sordariales</taxon>
        <taxon>Sordariales incertae sedis</taxon>
        <taxon>Madurella</taxon>
    </lineage>
</organism>
<protein>
    <recommendedName>
        <fullName evidence="10">Cytochrome P450</fullName>
    </recommendedName>
</protein>
<dbReference type="RefSeq" id="XP_070918110.1">
    <property type="nucleotide sequence ID" value="XM_071062009.1"/>
</dbReference>
<dbReference type="PANTHER" id="PTHR47582:SF1">
    <property type="entry name" value="P450, PUTATIVE (EUROFUNG)-RELATED"/>
    <property type="match status" value="1"/>
</dbReference>
<dbReference type="Proteomes" id="UP001628179">
    <property type="component" value="Unassembled WGS sequence"/>
</dbReference>
<evidence type="ECO:0008006" key="10">
    <source>
        <dbReference type="Google" id="ProtNLM"/>
    </source>
</evidence>
<comment type="cofactor">
    <cofactor evidence="1">
        <name>heme</name>
        <dbReference type="ChEBI" id="CHEBI:30413"/>
    </cofactor>
</comment>
<comment type="similarity">
    <text evidence="2 6">Belongs to the cytochrome P450 family.</text>
</comment>
<keyword evidence="3 6" id="KW-0479">Metal-binding</keyword>
<dbReference type="Gene3D" id="1.10.630.10">
    <property type="entry name" value="Cytochrome P450"/>
    <property type="match status" value="1"/>
</dbReference>
<dbReference type="GeneID" id="98177332"/>
<evidence type="ECO:0000256" key="1">
    <source>
        <dbReference type="ARBA" id="ARBA00001971"/>
    </source>
</evidence>
<dbReference type="InterPro" id="IPR017972">
    <property type="entry name" value="Cyt_P450_CS"/>
</dbReference>
<keyword evidence="7" id="KW-1133">Transmembrane helix</keyword>
<evidence type="ECO:0000256" key="2">
    <source>
        <dbReference type="ARBA" id="ARBA00010617"/>
    </source>
</evidence>
<dbReference type="SUPFAM" id="SSF48264">
    <property type="entry name" value="Cytochrome P450"/>
    <property type="match status" value="1"/>
</dbReference>
<evidence type="ECO:0000256" key="5">
    <source>
        <dbReference type="ARBA" id="ARBA00023033"/>
    </source>
</evidence>
<evidence type="ECO:0000313" key="9">
    <source>
        <dbReference type="Proteomes" id="UP001628179"/>
    </source>
</evidence>
<gene>
    <name evidence="8" type="ORF">MFIFM68171_06589</name>
</gene>
<reference evidence="8 9" key="1">
    <citation type="submission" date="2024-09" db="EMBL/GenBank/DDBJ databases">
        <title>Itraconazole resistance in Madurella fahalii resulting from another homologue of gene encoding cytochrome P450 14-alpha sterol demethylase (CYP51).</title>
        <authorList>
            <person name="Yoshioka I."/>
            <person name="Fahal A.H."/>
            <person name="Kaneko S."/>
            <person name="Yaguchi T."/>
        </authorList>
    </citation>
    <scope>NUCLEOTIDE SEQUENCE [LARGE SCALE GENOMIC DNA]</scope>
    <source>
        <strain evidence="8 9">IFM 68171</strain>
    </source>
</reference>
<dbReference type="InterPro" id="IPR036396">
    <property type="entry name" value="Cyt_P450_sf"/>
</dbReference>
<dbReference type="CDD" id="cd11040">
    <property type="entry name" value="CYP7_CYP8-like"/>
    <property type="match status" value="1"/>
</dbReference>
<evidence type="ECO:0000256" key="4">
    <source>
        <dbReference type="ARBA" id="ARBA00023004"/>
    </source>
</evidence>
<comment type="caution">
    <text evidence="8">The sequence shown here is derived from an EMBL/GenBank/DDBJ whole genome shotgun (WGS) entry which is preliminary data.</text>
</comment>
<keyword evidence="7" id="KW-0812">Transmembrane</keyword>
<dbReference type="PANTHER" id="PTHR47582">
    <property type="entry name" value="P450, PUTATIVE (EUROFUNG)-RELATED"/>
    <property type="match status" value="1"/>
</dbReference>
<evidence type="ECO:0000313" key="8">
    <source>
        <dbReference type="EMBL" id="GAB1316379.1"/>
    </source>
</evidence>
<proteinExistence type="inferred from homology"/>
<dbReference type="PRINTS" id="PR00465">
    <property type="entry name" value="EP450IV"/>
</dbReference>
<keyword evidence="9" id="KW-1185">Reference proteome</keyword>
<accession>A0ABQ0GFD3</accession>
<dbReference type="PROSITE" id="PS00086">
    <property type="entry name" value="CYTOCHROME_P450"/>
    <property type="match status" value="1"/>
</dbReference>
<evidence type="ECO:0000256" key="6">
    <source>
        <dbReference type="RuleBase" id="RU000461"/>
    </source>
</evidence>
<keyword evidence="4 6" id="KW-0408">Iron</keyword>
<keyword evidence="7" id="KW-0472">Membrane</keyword>